<dbReference type="AlphaFoldDB" id="A0A2S8SX17"/>
<proteinExistence type="predicted"/>
<evidence type="ECO:0000256" key="1">
    <source>
        <dbReference type="ARBA" id="ARBA00022737"/>
    </source>
</evidence>
<keyword evidence="2 3" id="KW-0040">ANK repeat</keyword>
<accession>A0A2S8SX17</accession>
<dbReference type="PROSITE" id="PS50088">
    <property type="entry name" value="ANK_REPEAT"/>
    <property type="match status" value="2"/>
</dbReference>
<dbReference type="InterPro" id="IPR002110">
    <property type="entry name" value="Ankyrin_rpt"/>
</dbReference>
<dbReference type="RefSeq" id="WP_105482087.1">
    <property type="nucleotide sequence ID" value="NZ_NIGF01000001.1"/>
</dbReference>
<dbReference type="InParanoid" id="A0A2S8SX17"/>
<dbReference type="PANTHER" id="PTHR24171">
    <property type="entry name" value="ANKYRIN REPEAT DOMAIN-CONTAINING PROTEIN 39-RELATED"/>
    <property type="match status" value="1"/>
</dbReference>
<protein>
    <submittedName>
        <fullName evidence="4">Ankyrin repeat</fullName>
    </submittedName>
</protein>
<keyword evidence="5" id="KW-1185">Reference proteome</keyword>
<dbReference type="InterPro" id="IPR036770">
    <property type="entry name" value="Ankyrin_rpt-contain_sf"/>
</dbReference>
<dbReference type="SUPFAM" id="SSF48403">
    <property type="entry name" value="Ankyrin repeat"/>
    <property type="match status" value="1"/>
</dbReference>
<organism evidence="4 5">
    <name type="scientific">Abditibacterium utsteinense</name>
    <dbReference type="NCBI Taxonomy" id="1960156"/>
    <lineage>
        <taxon>Bacteria</taxon>
        <taxon>Pseudomonadati</taxon>
        <taxon>Abditibacteriota</taxon>
        <taxon>Abditibacteriia</taxon>
        <taxon>Abditibacteriales</taxon>
        <taxon>Abditibacteriaceae</taxon>
        <taxon>Abditibacterium</taxon>
    </lineage>
</organism>
<comment type="caution">
    <text evidence="4">The sequence shown here is derived from an EMBL/GenBank/DDBJ whole genome shotgun (WGS) entry which is preliminary data.</text>
</comment>
<dbReference type="Proteomes" id="UP000237684">
    <property type="component" value="Unassembled WGS sequence"/>
</dbReference>
<dbReference type="PANTHER" id="PTHR24171:SF9">
    <property type="entry name" value="ANKYRIN REPEAT DOMAIN-CONTAINING PROTEIN 39"/>
    <property type="match status" value="1"/>
</dbReference>
<dbReference type="PROSITE" id="PS50297">
    <property type="entry name" value="ANK_REP_REGION"/>
    <property type="match status" value="2"/>
</dbReference>
<dbReference type="SMART" id="SM00248">
    <property type="entry name" value="ANK"/>
    <property type="match status" value="2"/>
</dbReference>
<evidence type="ECO:0000256" key="3">
    <source>
        <dbReference type="PROSITE-ProRule" id="PRU00023"/>
    </source>
</evidence>
<evidence type="ECO:0000313" key="5">
    <source>
        <dbReference type="Proteomes" id="UP000237684"/>
    </source>
</evidence>
<evidence type="ECO:0000256" key="2">
    <source>
        <dbReference type="ARBA" id="ARBA00023043"/>
    </source>
</evidence>
<feature type="repeat" description="ANK" evidence="3">
    <location>
        <begin position="41"/>
        <end position="73"/>
    </location>
</feature>
<feature type="repeat" description="ANK" evidence="3">
    <location>
        <begin position="74"/>
        <end position="106"/>
    </location>
</feature>
<dbReference type="Pfam" id="PF12796">
    <property type="entry name" value="Ank_2"/>
    <property type="match status" value="1"/>
</dbReference>
<sequence>MNSLQSDPRFYLLRDAMFGDWNTAEVLIAQDPTIIEARSSTGETALHYVAIEDHLEGVKWLLERGANVNTRDNFQSTPLIGAAQLGHEQMCRLLLDHGADLFAMDNIERTALSTTLDSEPVNRALLYLFLAHKGDSDINLLFGDLDADRLLFNKGPRIAEFWLNLGLQPRFESDEDEEAEPQ</sequence>
<dbReference type="OrthoDB" id="7390289at2"/>
<reference evidence="4 5" key="1">
    <citation type="journal article" date="2018" name="Syst. Appl. Microbiol.">
        <title>Abditibacterium utsteinense sp. nov., the first cultivated member of candidate phylum FBP, isolated from ice-free Antarctic soil samples.</title>
        <authorList>
            <person name="Tahon G."/>
            <person name="Tytgat B."/>
            <person name="Lebbe L."/>
            <person name="Carlier A."/>
            <person name="Willems A."/>
        </authorList>
    </citation>
    <scope>NUCLEOTIDE SEQUENCE [LARGE SCALE GENOMIC DNA]</scope>
    <source>
        <strain evidence="4 5">LMG 29911</strain>
    </source>
</reference>
<name>A0A2S8SX17_9BACT</name>
<dbReference type="Gene3D" id="1.25.40.20">
    <property type="entry name" value="Ankyrin repeat-containing domain"/>
    <property type="match status" value="1"/>
</dbReference>
<evidence type="ECO:0000313" key="4">
    <source>
        <dbReference type="EMBL" id="PQV65341.1"/>
    </source>
</evidence>
<keyword evidence="1" id="KW-0677">Repeat</keyword>
<gene>
    <name evidence="4" type="ORF">B1R32_10180</name>
</gene>
<dbReference type="EMBL" id="NIGF01000001">
    <property type="protein sequence ID" value="PQV65341.1"/>
    <property type="molecule type" value="Genomic_DNA"/>
</dbReference>